<feature type="transmembrane region" description="Helical" evidence="11">
    <location>
        <begin position="164"/>
        <end position="187"/>
    </location>
</feature>
<evidence type="ECO:0000256" key="4">
    <source>
        <dbReference type="ARBA" id="ARBA00022553"/>
    </source>
</evidence>
<dbReference type="SMART" id="SM00388">
    <property type="entry name" value="HisKA"/>
    <property type="match status" value="1"/>
</dbReference>
<dbReference type="PANTHER" id="PTHR45436">
    <property type="entry name" value="SENSOR HISTIDINE KINASE YKOH"/>
    <property type="match status" value="1"/>
</dbReference>
<dbReference type="SMART" id="SM00387">
    <property type="entry name" value="HATPase_c"/>
    <property type="match status" value="1"/>
</dbReference>
<dbReference type="CDD" id="cd00082">
    <property type="entry name" value="HisKA"/>
    <property type="match status" value="1"/>
</dbReference>
<evidence type="ECO:0000256" key="3">
    <source>
        <dbReference type="ARBA" id="ARBA00012438"/>
    </source>
</evidence>
<dbReference type="InterPro" id="IPR003594">
    <property type="entry name" value="HATPase_dom"/>
</dbReference>
<evidence type="ECO:0000256" key="10">
    <source>
        <dbReference type="ARBA" id="ARBA00023136"/>
    </source>
</evidence>
<keyword evidence="8 11" id="KW-1133">Transmembrane helix</keyword>
<proteinExistence type="predicted"/>
<dbReference type="EC" id="2.7.13.3" evidence="3"/>
<keyword evidence="10 11" id="KW-0472">Membrane</keyword>
<dbReference type="Gene3D" id="3.30.565.10">
    <property type="entry name" value="Histidine kinase-like ATPase, C-terminal domain"/>
    <property type="match status" value="1"/>
</dbReference>
<dbReference type="Pfam" id="PF00512">
    <property type="entry name" value="HisKA"/>
    <property type="match status" value="1"/>
</dbReference>
<evidence type="ECO:0000259" key="13">
    <source>
        <dbReference type="PROSITE" id="PS50885"/>
    </source>
</evidence>
<keyword evidence="4" id="KW-0597">Phosphoprotein</keyword>
<sequence length="451" mass="48207">MSAKAASWSLKRRLAIRLLIVLTLGVLGPSTVMVIAAMWAIDSMDDRALQDQAADIVRNLDLGTTPPVLRLPGRLATAYASSGNSYLYAILDDAGEIITSSSPAAAPLAAEAMHGPSGTFFLVSRPDGGAPWYAYSSQVGPYRVAVAQGSLHEDAMTDSVIRDLLNFSLLTALPLLAVTLLVAMWTLSRAFREIDRVAADVRAITPGGVDAKLSAAGLPKEIIPLVEAVNDALARLNRAYDVERRFTTDAAHELRTPVAVLMARIDTMPHGALRDNLAADTTRLSRLVSQMLDVARLDAAPLPIDMTVNLSSVVREAVAQLGPLALRDKRQMEMRAPDRPVSVRGNEAALRLAVTNLVENAMLHTPAGTPIDIEVTEEPAIRVLDRGPGVPASEREVIFERFQRNPTTTASGTGLGLAIVTEIAARHGATASVEDRDGGGSAFVIRWNHTD</sequence>
<feature type="domain" description="Histidine kinase" evidence="12">
    <location>
        <begin position="249"/>
        <end position="451"/>
    </location>
</feature>
<dbReference type="InterPro" id="IPR005467">
    <property type="entry name" value="His_kinase_dom"/>
</dbReference>
<evidence type="ECO:0000256" key="11">
    <source>
        <dbReference type="SAM" id="Phobius"/>
    </source>
</evidence>
<dbReference type="InterPro" id="IPR003661">
    <property type="entry name" value="HisK_dim/P_dom"/>
</dbReference>
<evidence type="ECO:0000256" key="1">
    <source>
        <dbReference type="ARBA" id="ARBA00000085"/>
    </source>
</evidence>
<dbReference type="PANTHER" id="PTHR45436:SF15">
    <property type="entry name" value="SENSOR HISTIDINE KINASE CUSS"/>
    <property type="match status" value="1"/>
</dbReference>
<evidence type="ECO:0000256" key="2">
    <source>
        <dbReference type="ARBA" id="ARBA00004141"/>
    </source>
</evidence>
<dbReference type="SUPFAM" id="SSF55874">
    <property type="entry name" value="ATPase domain of HSP90 chaperone/DNA topoisomerase II/histidine kinase"/>
    <property type="match status" value="1"/>
</dbReference>
<dbReference type="InterPro" id="IPR036890">
    <property type="entry name" value="HATPase_C_sf"/>
</dbReference>
<evidence type="ECO:0000313" key="15">
    <source>
        <dbReference type="Proteomes" id="UP000248887"/>
    </source>
</evidence>
<organism evidence="14 15">
    <name type="scientific">Ancylobacter novellus</name>
    <name type="common">Thiobacillus novellus</name>
    <dbReference type="NCBI Taxonomy" id="921"/>
    <lineage>
        <taxon>Bacteria</taxon>
        <taxon>Pseudomonadati</taxon>
        <taxon>Pseudomonadota</taxon>
        <taxon>Alphaproteobacteria</taxon>
        <taxon>Hyphomicrobiales</taxon>
        <taxon>Xanthobacteraceae</taxon>
        <taxon>Ancylobacter</taxon>
    </lineage>
</organism>
<dbReference type="InterPro" id="IPR050428">
    <property type="entry name" value="TCS_sensor_his_kinase"/>
</dbReference>
<dbReference type="PROSITE" id="PS50885">
    <property type="entry name" value="HAMP"/>
    <property type="match status" value="1"/>
</dbReference>
<comment type="caution">
    <text evidence="14">The sequence shown here is derived from an EMBL/GenBank/DDBJ whole genome shotgun (WGS) entry which is preliminary data.</text>
</comment>
<name>A0A2W5QQU8_ANCNO</name>
<gene>
    <name evidence="14" type="ORF">DI549_19845</name>
</gene>
<dbReference type="AlphaFoldDB" id="A0A2W5QQU8"/>
<evidence type="ECO:0000313" key="14">
    <source>
        <dbReference type="EMBL" id="PZQ79548.1"/>
    </source>
</evidence>
<dbReference type="Gene3D" id="1.10.287.130">
    <property type="match status" value="1"/>
</dbReference>
<dbReference type="GO" id="GO:0000155">
    <property type="term" value="F:phosphorelay sensor kinase activity"/>
    <property type="evidence" value="ECO:0007669"/>
    <property type="project" value="InterPro"/>
</dbReference>
<comment type="catalytic activity">
    <reaction evidence="1">
        <text>ATP + protein L-histidine = ADP + protein N-phospho-L-histidine.</text>
        <dbReference type="EC" id="2.7.13.3"/>
    </reaction>
</comment>
<evidence type="ECO:0000256" key="7">
    <source>
        <dbReference type="ARBA" id="ARBA00022777"/>
    </source>
</evidence>
<evidence type="ECO:0000256" key="8">
    <source>
        <dbReference type="ARBA" id="ARBA00022989"/>
    </source>
</evidence>
<dbReference type="InterPro" id="IPR003660">
    <property type="entry name" value="HAMP_dom"/>
</dbReference>
<dbReference type="InterPro" id="IPR036097">
    <property type="entry name" value="HisK_dim/P_sf"/>
</dbReference>
<protein>
    <recommendedName>
        <fullName evidence="3">histidine kinase</fullName>
        <ecNumber evidence="3">2.7.13.3</ecNumber>
    </recommendedName>
</protein>
<dbReference type="PRINTS" id="PR00344">
    <property type="entry name" value="BCTRLSENSOR"/>
</dbReference>
<reference evidence="14 15" key="1">
    <citation type="submission" date="2017-08" db="EMBL/GenBank/DDBJ databases">
        <title>Infants hospitalized years apart are colonized by the same room-sourced microbial strains.</title>
        <authorList>
            <person name="Brooks B."/>
            <person name="Olm M.R."/>
            <person name="Firek B.A."/>
            <person name="Baker R."/>
            <person name="Thomas B.C."/>
            <person name="Morowitz M.J."/>
            <person name="Banfield J.F."/>
        </authorList>
    </citation>
    <scope>NUCLEOTIDE SEQUENCE [LARGE SCALE GENOMIC DNA]</scope>
    <source>
        <strain evidence="14">S2_005_001_R2_27</strain>
    </source>
</reference>
<dbReference type="Pfam" id="PF02518">
    <property type="entry name" value="HATPase_c"/>
    <property type="match status" value="1"/>
</dbReference>
<dbReference type="CDD" id="cd00075">
    <property type="entry name" value="HATPase"/>
    <property type="match status" value="1"/>
</dbReference>
<comment type="subcellular location">
    <subcellularLocation>
        <location evidence="2">Membrane</location>
        <topology evidence="2">Multi-pass membrane protein</topology>
    </subcellularLocation>
</comment>
<keyword evidence="5" id="KW-0808">Transferase</keyword>
<keyword evidence="7" id="KW-0418">Kinase</keyword>
<dbReference type="InterPro" id="IPR004358">
    <property type="entry name" value="Sig_transdc_His_kin-like_C"/>
</dbReference>
<feature type="domain" description="HAMP" evidence="13">
    <location>
        <begin position="188"/>
        <end position="241"/>
    </location>
</feature>
<keyword evidence="6 11" id="KW-0812">Transmembrane</keyword>
<dbReference type="GO" id="GO:0005886">
    <property type="term" value="C:plasma membrane"/>
    <property type="evidence" value="ECO:0007669"/>
    <property type="project" value="TreeGrafter"/>
</dbReference>
<feature type="transmembrane region" description="Helical" evidence="11">
    <location>
        <begin position="14"/>
        <end position="41"/>
    </location>
</feature>
<evidence type="ECO:0000259" key="12">
    <source>
        <dbReference type="PROSITE" id="PS50109"/>
    </source>
</evidence>
<evidence type="ECO:0000256" key="9">
    <source>
        <dbReference type="ARBA" id="ARBA00023012"/>
    </source>
</evidence>
<dbReference type="SUPFAM" id="SSF47384">
    <property type="entry name" value="Homodimeric domain of signal transducing histidine kinase"/>
    <property type="match status" value="1"/>
</dbReference>
<evidence type="ECO:0000256" key="6">
    <source>
        <dbReference type="ARBA" id="ARBA00022692"/>
    </source>
</evidence>
<dbReference type="PROSITE" id="PS50109">
    <property type="entry name" value="HIS_KIN"/>
    <property type="match status" value="1"/>
</dbReference>
<keyword evidence="9" id="KW-0902">Two-component regulatory system</keyword>
<dbReference type="Proteomes" id="UP000248887">
    <property type="component" value="Unassembled WGS sequence"/>
</dbReference>
<accession>A0A2W5QQU8</accession>
<evidence type="ECO:0000256" key="5">
    <source>
        <dbReference type="ARBA" id="ARBA00022679"/>
    </source>
</evidence>
<dbReference type="EMBL" id="QFQD01000084">
    <property type="protein sequence ID" value="PZQ79548.1"/>
    <property type="molecule type" value="Genomic_DNA"/>
</dbReference>